<evidence type="ECO:0000259" key="2">
    <source>
        <dbReference type="PROSITE" id="PS50112"/>
    </source>
</evidence>
<feature type="non-terminal residue" evidence="3">
    <location>
        <position position="1548"/>
    </location>
</feature>
<proteinExistence type="predicted"/>
<keyword evidence="1" id="KW-0472">Membrane</keyword>
<dbReference type="InterPro" id="IPR052994">
    <property type="entry name" value="Tiny_macrocysts_regulators"/>
</dbReference>
<organism evidence="3 4">
    <name type="scientific">Ichthyophthirius multifiliis</name>
    <name type="common">White spot disease agent</name>
    <name type="synonym">Ich</name>
    <dbReference type="NCBI Taxonomy" id="5932"/>
    <lineage>
        <taxon>Eukaryota</taxon>
        <taxon>Sar</taxon>
        <taxon>Alveolata</taxon>
        <taxon>Ciliophora</taxon>
        <taxon>Intramacronucleata</taxon>
        <taxon>Oligohymenophorea</taxon>
        <taxon>Hymenostomatida</taxon>
        <taxon>Ophryoglenina</taxon>
        <taxon>Ichthyophthirius</taxon>
    </lineage>
</organism>
<feature type="transmembrane region" description="Helical" evidence="1">
    <location>
        <begin position="113"/>
        <end position="142"/>
    </location>
</feature>
<keyword evidence="4" id="KW-1185">Reference proteome</keyword>
<dbReference type="STRING" id="857967.G0QPS1"/>
<evidence type="ECO:0000256" key="1">
    <source>
        <dbReference type="SAM" id="Phobius"/>
    </source>
</evidence>
<feature type="transmembrane region" description="Helical" evidence="1">
    <location>
        <begin position="56"/>
        <end position="74"/>
    </location>
</feature>
<dbReference type="Gene3D" id="3.30.450.20">
    <property type="entry name" value="PAS domain"/>
    <property type="match status" value="1"/>
</dbReference>
<keyword evidence="1" id="KW-1133">Transmembrane helix</keyword>
<sequence length="1548" mass="185960">MQKQQVINENKNNFLNANSLREKKKEKLNSINKKFLQVNFETIYILLKLKVNSYEMCIFQLIFSFLFLIISNLYDQSELLIKNYDLSSNSRILYLLNSIKYINVNYLMQLSEFGFSVISIGTIFYILSVNFLYWVCIFVRIINKKIKQRKYFYGKLFCNLIHYYTFVLFRPFCQILFTIVLCSKSVMSNMDIKCSQEDILYVSLFLLSCFCLILILINQWWICVYFVNNKQQKKDVMCIGKDPYFVFKYIFFQFLTVLTNTINISDYEFMIFDLCFKLIFSSVLYYSLCFRLSRFCFANQNVQQLFNIGFSIVLSQYYAFATDELARVLNVFPQKDEYILEWIFFYFFLFNFINSKFRFYFIEKKVLNPLIQNLSRNQLLLKICFLQTLVKENLDVLTDAFFKGIIHNHLQGNCLHDNQSEVCFCQLQQLYIAKNKKSCGIDKAFKKSNTIFFTKFLIKSWFEINLQKNQNKNFDLYLDYAELIFFKFQNIQFCLKILVLLQNKFLFPRSQFRFFILYQQILKYNRKKNKESYKSNLEIESVVQVEQSMEYIQFKIRSTVLNNIQFWQYLERANINYNEINQIIEFTFYQLLELKQKWVEIRKYLRFRKKWIFYFAWYYFYILNKKLKIYMLEKFQGTKINENDIFSEEIQNDLQDDIQSIGSNLKFEEVENVNIKNSIVAFDKNSLIINIDQDYKGNIKKVNRTSINIIGYSQKELEGKVNILQLMPRIFAEYHYQQMQVFTITGKTKSLYSQKKIFCLNKLGYIFPVWKFVKQYVTLNCKCDYITMIRPVNSYTGRQLNYIILNENWEIDSMSQIFYEILGINPLQYQNPDNKICLNLLILAPKLIQFTKFQKLQTKSDDKIFAANDVNREQQQSNPIFNKRRNNLASQVNKIDTQKGFSKEQVLDQSIKKQFDDKLQVIEEIQQEVDNNSTIFLSPQLQLKDTNFNQGKSSLLANKSENTENYKQIDNTIQNQSFGLLINQNKNGLNAFKKGIQNNNKAKQLQYVMSQSIGNHDENNFNENNKNNEQKIFSYDNEENVSFKIIKSQHINNISKEYYNLISKLNKSINDDNFFYKNIQILNSQYEISIYNIIKQLFTKYQKQQNNILYLCQCKIKLKKIVQKQILFFQNFNYQKITKDKDSKHQNYFSQISCKKENDEQNIKSMRSLDNEEPIYNQKKQKYSGYQIKQYKEKDQEEYENNSDQKLKEFQNDFRSKQGAKNFNLHQTNNIYIKEDNHKPNKQIQSIKIMKIFLRSFIFFIISLNFFVFFYIPHKEFPTLKKNSQKIFVIQEFILNLIIINNNIIDLANLNEKFYEKSLNNNKFYNNVTYFNLKYQRFKSLVNYFQTIKQTIDFKEIIYSNKLNQYQNIVYQVQGNNLSENQNTIDNYDLLNKFINLMYNLSIQNEKVIKYSKYEVKFMRENTFPHIYGMFESIQNNIISQLNSTANYLYNFLIITIIFQTCVILVSFVFLYSNIIRIFNTFQSIIDVFPKINQIDLKKIQNYNMNIIYNFDYILQKDSLICGLEINQNEQKQQQQQKLNASQCNKTL</sequence>
<dbReference type="InterPro" id="IPR035965">
    <property type="entry name" value="PAS-like_dom_sf"/>
</dbReference>
<feature type="transmembrane region" description="Helical" evidence="1">
    <location>
        <begin position="270"/>
        <end position="290"/>
    </location>
</feature>
<dbReference type="eggNOG" id="ENOG502SKTX">
    <property type="taxonomic scope" value="Eukaryota"/>
</dbReference>
<dbReference type="PROSITE" id="PS50112">
    <property type="entry name" value="PAS"/>
    <property type="match status" value="1"/>
</dbReference>
<feature type="transmembrane region" description="Helical" evidence="1">
    <location>
        <begin position="1252"/>
        <end position="1272"/>
    </location>
</feature>
<feature type="transmembrane region" description="Helical" evidence="1">
    <location>
        <begin position="245"/>
        <end position="264"/>
    </location>
</feature>
<dbReference type="OrthoDB" id="313484at2759"/>
<evidence type="ECO:0000313" key="4">
    <source>
        <dbReference type="Proteomes" id="UP000008983"/>
    </source>
</evidence>
<feature type="transmembrane region" description="Helical" evidence="1">
    <location>
        <begin position="163"/>
        <end position="187"/>
    </location>
</feature>
<feature type="transmembrane region" description="Helical" evidence="1">
    <location>
        <begin position="1448"/>
        <end position="1472"/>
    </location>
</feature>
<dbReference type="RefSeq" id="XP_004036772.1">
    <property type="nucleotide sequence ID" value="XM_004036724.1"/>
</dbReference>
<dbReference type="CDD" id="cd00130">
    <property type="entry name" value="PAS"/>
    <property type="match status" value="1"/>
</dbReference>
<accession>G0QPS1</accession>
<feature type="domain" description="PAS" evidence="2">
    <location>
        <begin position="694"/>
        <end position="727"/>
    </location>
</feature>
<dbReference type="PANTHER" id="PTHR31600">
    <property type="entry name" value="TINY MACROCYSTS PROTEIN B-RELATED"/>
    <property type="match status" value="1"/>
</dbReference>
<dbReference type="EMBL" id="GL983575">
    <property type="protein sequence ID" value="EGR32786.1"/>
    <property type="molecule type" value="Genomic_DNA"/>
</dbReference>
<feature type="transmembrane region" description="Helical" evidence="1">
    <location>
        <begin position="199"/>
        <end position="224"/>
    </location>
</feature>
<name>G0QPS1_ICHMU</name>
<protein>
    <recommendedName>
        <fullName evidence="2">PAS domain-containing protein</fullName>
    </recommendedName>
</protein>
<gene>
    <name evidence="3" type="ORF">IMG5_070680</name>
</gene>
<reference evidence="3 4" key="1">
    <citation type="submission" date="2011-07" db="EMBL/GenBank/DDBJ databases">
        <authorList>
            <person name="Coyne R."/>
            <person name="Brami D."/>
            <person name="Johnson J."/>
            <person name="Hostetler J."/>
            <person name="Hannick L."/>
            <person name="Clark T."/>
            <person name="Cassidy-Hanley D."/>
            <person name="Inman J."/>
        </authorList>
    </citation>
    <scope>NUCLEOTIDE SEQUENCE [LARGE SCALE GENOMIC DNA]</scope>
    <source>
        <strain evidence="3 4">G5</strain>
    </source>
</reference>
<feature type="transmembrane region" description="Helical" evidence="1">
    <location>
        <begin position="339"/>
        <end position="357"/>
    </location>
</feature>
<dbReference type="GeneID" id="14908944"/>
<dbReference type="PANTHER" id="PTHR31600:SF2">
    <property type="entry name" value="GAMETE ENRICHED GENE 10 PROTEIN-RELATED"/>
    <property type="match status" value="1"/>
</dbReference>
<keyword evidence="1" id="KW-0812">Transmembrane</keyword>
<evidence type="ECO:0000313" key="3">
    <source>
        <dbReference type="EMBL" id="EGR32786.1"/>
    </source>
</evidence>
<feature type="transmembrane region" description="Helical" evidence="1">
    <location>
        <begin position="302"/>
        <end position="319"/>
    </location>
</feature>
<dbReference type="InterPro" id="IPR000014">
    <property type="entry name" value="PAS"/>
</dbReference>
<dbReference type="Proteomes" id="UP000008983">
    <property type="component" value="Unassembled WGS sequence"/>
</dbReference>
<dbReference type="InParanoid" id="G0QPS1"/>
<dbReference type="SUPFAM" id="SSF55785">
    <property type="entry name" value="PYP-like sensor domain (PAS domain)"/>
    <property type="match status" value="1"/>
</dbReference>